<gene>
    <name evidence="1" type="ORF">LOK49_LG03G03253</name>
</gene>
<comment type="caution">
    <text evidence="1">The sequence shown here is derived from an EMBL/GenBank/DDBJ whole genome shotgun (WGS) entry which is preliminary data.</text>
</comment>
<evidence type="ECO:0000313" key="1">
    <source>
        <dbReference type="EMBL" id="KAI8021968.1"/>
    </source>
</evidence>
<name>A0ACC0I9H4_9ERIC</name>
<proteinExistence type="predicted"/>
<sequence>MIISAATSPLNSKSPLPLSTTTSPPTTATLPNTTTPFFGGEEGSESELWLSRGAFLNVKRTDWMWRLFLPIRSDRNHEAVSGGDMSEAVKFPATLVVVIRYRTGRGGTLRG</sequence>
<protein>
    <submittedName>
        <fullName evidence="1">Gibberellin receptor GID1A</fullName>
    </submittedName>
</protein>
<reference evidence="1 2" key="1">
    <citation type="journal article" date="2022" name="Plant J.">
        <title>Chromosome-level genome of Camellia lanceoleosa provides a valuable resource for understanding genome evolution and self-incompatibility.</title>
        <authorList>
            <person name="Gong W."/>
            <person name="Xiao S."/>
            <person name="Wang L."/>
            <person name="Liao Z."/>
            <person name="Chang Y."/>
            <person name="Mo W."/>
            <person name="Hu G."/>
            <person name="Li W."/>
            <person name="Zhao G."/>
            <person name="Zhu H."/>
            <person name="Hu X."/>
            <person name="Ji K."/>
            <person name="Xiang X."/>
            <person name="Song Q."/>
            <person name="Yuan D."/>
            <person name="Jin S."/>
            <person name="Zhang L."/>
        </authorList>
    </citation>
    <scope>NUCLEOTIDE SEQUENCE [LARGE SCALE GENOMIC DNA]</scope>
    <source>
        <strain evidence="1">SQ_2022a</strain>
    </source>
</reference>
<keyword evidence="1" id="KW-0675">Receptor</keyword>
<dbReference type="Proteomes" id="UP001060215">
    <property type="component" value="Chromosome 6"/>
</dbReference>
<accession>A0ACC0I9H4</accession>
<organism evidence="1 2">
    <name type="scientific">Camellia lanceoleosa</name>
    <dbReference type="NCBI Taxonomy" id="1840588"/>
    <lineage>
        <taxon>Eukaryota</taxon>
        <taxon>Viridiplantae</taxon>
        <taxon>Streptophyta</taxon>
        <taxon>Embryophyta</taxon>
        <taxon>Tracheophyta</taxon>
        <taxon>Spermatophyta</taxon>
        <taxon>Magnoliopsida</taxon>
        <taxon>eudicotyledons</taxon>
        <taxon>Gunneridae</taxon>
        <taxon>Pentapetalae</taxon>
        <taxon>asterids</taxon>
        <taxon>Ericales</taxon>
        <taxon>Theaceae</taxon>
        <taxon>Camellia</taxon>
    </lineage>
</organism>
<dbReference type="EMBL" id="CM045763">
    <property type="protein sequence ID" value="KAI8021968.1"/>
    <property type="molecule type" value="Genomic_DNA"/>
</dbReference>
<evidence type="ECO:0000313" key="2">
    <source>
        <dbReference type="Proteomes" id="UP001060215"/>
    </source>
</evidence>
<keyword evidence="2" id="KW-1185">Reference proteome</keyword>